<dbReference type="KEGG" id="osu:NT6N_35110"/>
<feature type="chain" id="PRO_5043747967" evidence="1">
    <location>
        <begin position="23"/>
        <end position="576"/>
    </location>
</feature>
<evidence type="ECO:0000313" key="2">
    <source>
        <dbReference type="EMBL" id="BDS08471.1"/>
    </source>
</evidence>
<keyword evidence="1" id="KW-0732">Signal</keyword>
<sequence>MKITIMTACVFTGAQLAGIATAQVTAPKTKSLNVIAEKSHGKWSNPLRNQILSTQRTKILEQLKAAGVSIDPKLQAWVDSDETARAAVYGAIYPANPHVLKNLNTLYSELGEKMFHQYEQFCLGTSVARREIGVGRVNELSALSKTVAIAKTYLKEGKDPSVEFAREVSDAPKSMTEQAKKLGDYLEEKGITAQQAWDSEEHAAALAKLLNVSDAGHGKGRANGLEEVMRDYITAKKVRPVHRTPRMSIAEFLRHLDKIQNTDRSELSLSEDQPWPLFPLTKTPWPLLMPLAISMPKDEADYIWEKYNGKHGDKRLHTYGPYTKGRPRGDIGKEMTPSAWHWKSYPSKIDTGGVCGTMSFISRCAQTALGVPVSSGGQPGHGCPIRYAYDSKSGYSAAIEQSATAGPENSYFYWHFDMPAHRTKFGGTKKKTYAEYQFGLTQGMNVGLESYMDTHIANHLFLSLDKADQTKYGRSLLLSSLKGNPFNAEAWYNLASSCQTQEQLDQIIKICSSLIAGNNEIKYDKPDIVPADTDLSDRKEGRKALKKLDGAQKNSAFFRHIVLKHMQEIGSKSIKQ</sequence>
<protein>
    <submittedName>
        <fullName evidence="2">Uncharacterized protein</fullName>
    </submittedName>
</protein>
<proteinExistence type="predicted"/>
<gene>
    <name evidence="2" type="ORF">NT6N_35110</name>
</gene>
<accession>A0AAT9FR22</accession>
<reference evidence="2" key="1">
    <citation type="submission" date="2024-07" db="EMBL/GenBank/DDBJ databases">
        <title>Complete genome sequence of Verrucomicrobiaceae bacterium NT6N.</title>
        <authorList>
            <person name="Huang C."/>
            <person name="Takami H."/>
            <person name="Hamasaki K."/>
        </authorList>
    </citation>
    <scope>NUCLEOTIDE SEQUENCE</scope>
    <source>
        <strain evidence="2">NT6N</strain>
    </source>
</reference>
<name>A0AAT9FR22_9BACT</name>
<dbReference type="EMBL" id="AP026866">
    <property type="protein sequence ID" value="BDS08471.1"/>
    <property type="molecule type" value="Genomic_DNA"/>
</dbReference>
<feature type="signal peptide" evidence="1">
    <location>
        <begin position="1"/>
        <end position="22"/>
    </location>
</feature>
<evidence type="ECO:0000256" key="1">
    <source>
        <dbReference type="SAM" id="SignalP"/>
    </source>
</evidence>
<organism evidence="2">
    <name type="scientific">Oceaniferula spumae</name>
    <dbReference type="NCBI Taxonomy" id="2979115"/>
    <lineage>
        <taxon>Bacteria</taxon>
        <taxon>Pseudomonadati</taxon>
        <taxon>Verrucomicrobiota</taxon>
        <taxon>Verrucomicrobiia</taxon>
        <taxon>Verrucomicrobiales</taxon>
        <taxon>Verrucomicrobiaceae</taxon>
        <taxon>Oceaniferula</taxon>
    </lineage>
</organism>
<dbReference type="AlphaFoldDB" id="A0AAT9FR22"/>